<evidence type="ECO:0000313" key="4">
    <source>
        <dbReference type="Proteomes" id="UP001189429"/>
    </source>
</evidence>
<proteinExistence type="predicted"/>
<keyword evidence="2" id="KW-0732">Signal</keyword>
<feature type="signal peptide" evidence="2">
    <location>
        <begin position="1"/>
        <end position="30"/>
    </location>
</feature>
<protein>
    <recommendedName>
        <fullName evidence="5">Peptidylprolyl isomerase</fullName>
    </recommendedName>
</protein>
<accession>A0ABN9PX81</accession>
<evidence type="ECO:0000256" key="1">
    <source>
        <dbReference type="SAM" id="MobiDB-lite"/>
    </source>
</evidence>
<sequence>MAASSLASCPTAPLALAALLFPALSSSTSAPPIPASSGPPLDRRRFVCPDRPADSSPRPARAMAMPPRAAALAVALVAAAACGGAFVQPGRVRAGPAHGALRAQLQQQVPAPETGAGGEGAAPVLAGFALGLVAALAGAQVAWAGAGASSPDYLEEQGIDAPLKVDFVQRDRLRPGKVGQISFVARSRMEHQDQQQARRTLASFDAKIKAAPDRAQRADKTMEGLRKIAREHGSWMLDTELAK</sequence>
<feature type="compositionally biased region" description="Basic and acidic residues" evidence="1">
    <location>
        <begin position="41"/>
        <end position="53"/>
    </location>
</feature>
<dbReference type="Proteomes" id="UP001189429">
    <property type="component" value="Unassembled WGS sequence"/>
</dbReference>
<feature type="chain" id="PRO_5046609522" description="Peptidylprolyl isomerase" evidence="2">
    <location>
        <begin position="31"/>
        <end position="243"/>
    </location>
</feature>
<dbReference type="EMBL" id="CAUYUJ010001792">
    <property type="protein sequence ID" value="CAK0797677.1"/>
    <property type="molecule type" value="Genomic_DNA"/>
</dbReference>
<gene>
    <name evidence="3" type="ORF">PCOR1329_LOCUS6688</name>
</gene>
<feature type="compositionally biased region" description="Low complexity" evidence="1">
    <location>
        <begin position="29"/>
        <end position="40"/>
    </location>
</feature>
<comment type="caution">
    <text evidence="3">The sequence shown here is derived from an EMBL/GenBank/DDBJ whole genome shotgun (WGS) entry which is preliminary data.</text>
</comment>
<keyword evidence="4" id="KW-1185">Reference proteome</keyword>
<organism evidence="3 4">
    <name type="scientific">Prorocentrum cordatum</name>
    <dbReference type="NCBI Taxonomy" id="2364126"/>
    <lineage>
        <taxon>Eukaryota</taxon>
        <taxon>Sar</taxon>
        <taxon>Alveolata</taxon>
        <taxon>Dinophyceae</taxon>
        <taxon>Prorocentrales</taxon>
        <taxon>Prorocentraceae</taxon>
        <taxon>Prorocentrum</taxon>
    </lineage>
</organism>
<evidence type="ECO:0000256" key="2">
    <source>
        <dbReference type="SAM" id="SignalP"/>
    </source>
</evidence>
<feature type="region of interest" description="Disordered" evidence="1">
    <location>
        <begin position="29"/>
        <end position="62"/>
    </location>
</feature>
<name>A0ABN9PX81_9DINO</name>
<reference evidence="3" key="1">
    <citation type="submission" date="2023-10" db="EMBL/GenBank/DDBJ databases">
        <authorList>
            <person name="Chen Y."/>
            <person name="Shah S."/>
            <person name="Dougan E. K."/>
            <person name="Thang M."/>
            <person name="Chan C."/>
        </authorList>
    </citation>
    <scope>NUCLEOTIDE SEQUENCE [LARGE SCALE GENOMIC DNA]</scope>
</reference>
<evidence type="ECO:0008006" key="5">
    <source>
        <dbReference type="Google" id="ProtNLM"/>
    </source>
</evidence>
<evidence type="ECO:0000313" key="3">
    <source>
        <dbReference type="EMBL" id="CAK0797677.1"/>
    </source>
</evidence>